<dbReference type="AlphaFoldDB" id="A0AAW6VR12"/>
<reference evidence="1" key="2">
    <citation type="submission" date="2023-02" db="EMBL/GenBank/DDBJ databases">
        <authorList>
            <person name="Concha-Toloza M."/>
            <person name="Lopez-Cantillo M."/>
            <person name="Molina-Mora J."/>
            <person name="Collado L."/>
        </authorList>
    </citation>
    <scope>NUCLEOTIDE SEQUENCE</scope>
    <source>
        <strain evidence="1">FR1p273A</strain>
    </source>
</reference>
<reference evidence="1" key="1">
    <citation type="journal article" date="2023" name="Antibiotics">
        <title>Genomic Characterization of Antibiotic-Resistant Campylobacterales Isolated from Chilean Poultry Meat.</title>
        <authorList>
            <person name="Concha-Toloza M."/>
            <person name="Lopez-Cantillo M."/>
            <person name="Molina-Mora J.A."/>
            <person name="Collado L."/>
        </authorList>
    </citation>
    <scope>NUCLEOTIDE SEQUENCE</scope>
    <source>
        <strain evidence="1">FR1p273A</strain>
    </source>
</reference>
<protein>
    <submittedName>
        <fullName evidence="1">Uncharacterized protein</fullName>
    </submittedName>
</protein>
<name>A0AAW6VR12_9BACT</name>
<evidence type="ECO:0000313" key="1">
    <source>
        <dbReference type="EMBL" id="MDK2063225.1"/>
    </source>
</evidence>
<organism evidence="1 2">
    <name type="scientific">Aliarcobacter butzleri</name>
    <dbReference type="NCBI Taxonomy" id="28197"/>
    <lineage>
        <taxon>Bacteria</taxon>
        <taxon>Pseudomonadati</taxon>
        <taxon>Campylobacterota</taxon>
        <taxon>Epsilonproteobacteria</taxon>
        <taxon>Campylobacterales</taxon>
        <taxon>Arcobacteraceae</taxon>
        <taxon>Aliarcobacter</taxon>
    </lineage>
</organism>
<accession>A0AAW6VR12</accession>
<sequence>MKNRIKREIKKELANLNKFFIKLSQMPNNRRLNQLKQLLLKIKEIFITDLTTAKKILEEDGLMLFYILINRTIRKEFKC</sequence>
<dbReference type="EMBL" id="JAQTJH010000024">
    <property type="protein sequence ID" value="MDK2063225.1"/>
    <property type="molecule type" value="Genomic_DNA"/>
</dbReference>
<comment type="caution">
    <text evidence="1">The sequence shown here is derived from an EMBL/GenBank/DDBJ whole genome shotgun (WGS) entry which is preliminary data.</text>
</comment>
<proteinExistence type="predicted"/>
<evidence type="ECO:0000313" key="2">
    <source>
        <dbReference type="Proteomes" id="UP001237843"/>
    </source>
</evidence>
<gene>
    <name evidence="1" type="ORF">PT520_11925</name>
</gene>
<dbReference type="RefSeq" id="WP_284075182.1">
    <property type="nucleotide sequence ID" value="NZ_CP183403.1"/>
</dbReference>
<dbReference type="Proteomes" id="UP001237843">
    <property type="component" value="Unassembled WGS sequence"/>
</dbReference>